<dbReference type="PRINTS" id="PR00598">
    <property type="entry name" value="HTHMARR"/>
</dbReference>
<organism evidence="2 3">
    <name type="scientific">Pedobacter psychrophilus</name>
    <dbReference type="NCBI Taxonomy" id="1826909"/>
    <lineage>
        <taxon>Bacteria</taxon>
        <taxon>Pseudomonadati</taxon>
        <taxon>Bacteroidota</taxon>
        <taxon>Sphingobacteriia</taxon>
        <taxon>Sphingobacteriales</taxon>
        <taxon>Sphingobacteriaceae</taxon>
        <taxon>Pedobacter</taxon>
    </lineage>
</organism>
<evidence type="ECO:0000313" key="3">
    <source>
        <dbReference type="Proteomes" id="UP000078459"/>
    </source>
</evidence>
<dbReference type="AlphaFoldDB" id="A0A179DLN0"/>
<dbReference type="EMBL" id="LWHJ01000011">
    <property type="protein sequence ID" value="OAQ41996.1"/>
    <property type="molecule type" value="Genomic_DNA"/>
</dbReference>
<reference evidence="2 3" key="2">
    <citation type="submission" date="2016-06" db="EMBL/GenBank/DDBJ databases">
        <title>Pedobacter psychrophilus sp. nov., isolated from Antarctic fragmentary rock.</title>
        <authorList>
            <person name="Svec P."/>
        </authorList>
    </citation>
    <scope>NUCLEOTIDE SEQUENCE [LARGE SCALE GENOMIC DNA]</scope>
    <source>
        <strain evidence="2 3">CCM 8644</strain>
    </source>
</reference>
<dbReference type="OrthoDB" id="961069at2"/>
<dbReference type="Gene3D" id="1.10.10.10">
    <property type="entry name" value="Winged helix-like DNA-binding domain superfamily/Winged helix DNA-binding domain"/>
    <property type="match status" value="1"/>
</dbReference>
<reference evidence="2 3" key="1">
    <citation type="submission" date="2016-04" db="EMBL/GenBank/DDBJ databases">
        <authorList>
            <person name="Evans L.H."/>
            <person name="Alamgir A."/>
            <person name="Owens N."/>
            <person name="Weber N.D."/>
            <person name="Virtaneva K."/>
            <person name="Barbian K."/>
            <person name="Babar A."/>
            <person name="Rosenke K."/>
        </authorList>
    </citation>
    <scope>NUCLEOTIDE SEQUENCE [LARGE SCALE GENOMIC DNA]</scope>
    <source>
        <strain evidence="2 3">CCM 8644</strain>
    </source>
</reference>
<dbReference type="PROSITE" id="PS50995">
    <property type="entry name" value="HTH_MARR_2"/>
    <property type="match status" value="1"/>
</dbReference>
<dbReference type="Pfam" id="PF13463">
    <property type="entry name" value="HTH_27"/>
    <property type="match status" value="1"/>
</dbReference>
<keyword evidence="3" id="KW-1185">Reference proteome</keyword>
<dbReference type="InterPro" id="IPR000835">
    <property type="entry name" value="HTH_MarR-typ"/>
</dbReference>
<dbReference type="PANTHER" id="PTHR33164">
    <property type="entry name" value="TRANSCRIPTIONAL REGULATOR, MARR FAMILY"/>
    <property type="match status" value="1"/>
</dbReference>
<dbReference type="InterPro" id="IPR039422">
    <property type="entry name" value="MarR/SlyA-like"/>
</dbReference>
<dbReference type="SUPFAM" id="SSF46785">
    <property type="entry name" value="Winged helix' DNA-binding domain"/>
    <property type="match status" value="1"/>
</dbReference>
<sequence>MEKFDLLKVLLNKLENYYESTDNLKDYESFIIWLNMHQQQNLSTTNLSNNNKFGGAEKLTQDSVSNIDNGIGILNGLMYRYSRMYSKVALEHTSKLSLEEFTFLATLSSFEGCTKTELINTMIFEKSTGIEIIKRLVNAKLVSEEVNSGDKRSKLLKLSDKGRVILFSTFSQMEIVSKEITKVLDESEKKALHYILMKLENYHRTHIDSNLENLRKQLIGF</sequence>
<feature type="domain" description="HTH marR-type" evidence="1">
    <location>
        <begin position="71"/>
        <end position="201"/>
    </location>
</feature>
<dbReference type="InterPro" id="IPR036388">
    <property type="entry name" value="WH-like_DNA-bd_sf"/>
</dbReference>
<protein>
    <recommendedName>
        <fullName evidence="1">HTH marR-type domain-containing protein</fullName>
    </recommendedName>
</protein>
<dbReference type="GO" id="GO:0006950">
    <property type="term" value="P:response to stress"/>
    <property type="evidence" value="ECO:0007669"/>
    <property type="project" value="TreeGrafter"/>
</dbReference>
<proteinExistence type="predicted"/>
<dbReference type="InterPro" id="IPR036390">
    <property type="entry name" value="WH_DNA-bd_sf"/>
</dbReference>
<dbReference type="SMART" id="SM00347">
    <property type="entry name" value="HTH_MARR"/>
    <property type="match status" value="1"/>
</dbReference>
<evidence type="ECO:0000259" key="1">
    <source>
        <dbReference type="PROSITE" id="PS50995"/>
    </source>
</evidence>
<dbReference type="GO" id="GO:0003700">
    <property type="term" value="F:DNA-binding transcription factor activity"/>
    <property type="evidence" value="ECO:0007669"/>
    <property type="project" value="InterPro"/>
</dbReference>
<comment type="caution">
    <text evidence="2">The sequence shown here is derived from an EMBL/GenBank/DDBJ whole genome shotgun (WGS) entry which is preliminary data.</text>
</comment>
<dbReference type="RefSeq" id="WP_068821027.1">
    <property type="nucleotide sequence ID" value="NZ_LWHJ01000011.1"/>
</dbReference>
<dbReference type="PANTHER" id="PTHR33164:SF43">
    <property type="entry name" value="HTH-TYPE TRANSCRIPTIONAL REPRESSOR YETL"/>
    <property type="match status" value="1"/>
</dbReference>
<dbReference type="Proteomes" id="UP000078459">
    <property type="component" value="Unassembled WGS sequence"/>
</dbReference>
<accession>A0A179DLN0</accession>
<evidence type="ECO:0000313" key="2">
    <source>
        <dbReference type="EMBL" id="OAQ41996.1"/>
    </source>
</evidence>
<name>A0A179DLN0_9SPHI</name>
<gene>
    <name evidence="2" type="ORF">A5893_02425</name>
</gene>
<dbReference type="STRING" id="1826909.A5893_02425"/>